<dbReference type="AlphaFoldDB" id="A0A1G7CUQ2"/>
<dbReference type="Proteomes" id="UP000198823">
    <property type="component" value="Unassembled WGS sequence"/>
</dbReference>
<dbReference type="STRING" id="426756.SAMN04488126_108129"/>
<evidence type="ECO:0000313" key="1">
    <source>
        <dbReference type="EMBL" id="RSK30850.1"/>
    </source>
</evidence>
<dbReference type="RefSeq" id="WP_092096880.1">
    <property type="nucleotide sequence ID" value="NZ_FNAR01000008.1"/>
</dbReference>
<sequence>MARSAFQTLNLARGFTFTEMLLVLAIAMAVTGVGYAAAASKALQDTGPIPFEDQLKLDIQAIQLHAVAHEEYTKIVFLNEGIYVATGAGSDILFRRRLPEGVFLSEFSTLKQVEFTKLGSARAFGTLHFHTPEGEIRVIVHIGKGRVTFVL</sequence>
<dbReference type="Proteomes" id="UP000272481">
    <property type="component" value="Unassembled WGS sequence"/>
</dbReference>
<evidence type="ECO:0000313" key="3">
    <source>
        <dbReference type="Proteomes" id="UP000198823"/>
    </source>
</evidence>
<gene>
    <name evidence="1" type="ORF">EJA12_09005</name>
    <name evidence="2" type="ORF">SAMN04488126_108129</name>
</gene>
<dbReference type="GO" id="GO:0030420">
    <property type="term" value="P:establishment of competence for transformation"/>
    <property type="evidence" value="ECO:0007669"/>
    <property type="project" value="InterPro"/>
</dbReference>
<protein>
    <recommendedName>
        <fullName evidence="5">Prepilin-type N-terminal cleavage/methylation domain-containing protein</fullName>
    </recommendedName>
</protein>
<accession>A0A1G7CUQ2</accession>
<keyword evidence="4" id="KW-1185">Reference proteome</keyword>
<evidence type="ECO:0000313" key="2">
    <source>
        <dbReference type="EMBL" id="SDE43037.1"/>
    </source>
</evidence>
<reference evidence="1 4" key="2">
    <citation type="submission" date="2018-12" db="EMBL/GenBank/DDBJ databases">
        <title>Comparitive functional genomics of dry heat resistant strains isolated from the viking spacecraft.</title>
        <authorList>
            <person name="Seuylemezian A."/>
            <person name="Vaishampayan P."/>
        </authorList>
    </citation>
    <scope>NUCLEOTIDE SEQUENCE [LARGE SCALE GENOMIC DNA]</scope>
    <source>
        <strain evidence="1 4">M6-11</strain>
    </source>
</reference>
<dbReference type="OrthoDB" id="2452651at2"/>
<dbReference type="EMBL" id="RWGW01000013">
    <property type="protein sequence ID" value="RSK30850.1"/>
    <property type="molecule type" value="Genomic_DNA"/>
</dbReference>
<proteinExistence type="predicted"/>
<evidence type="ECO:0008006" key="5">
    <source>
        <dbReference type="Google" id="ProtNLM"/>
    </source>
</evidence>
<dbReference type="InterPro" id="IPR016785">
    <property type="entry name" value="ComGD"/>
</dbReference>
<evidence type="ECO:0000313" key="4">
    <source>
        <dbReference type="Proteomes" id="UP000272481"/>
    </source>
</evidence>
<dbReference type="PIRSF" id="PIRSF021292">
    <property type="entry name" value="Competence_ComGD"/>
    <property type="match status" value="1"/>
</dbReference>
<organism evidence="2 3">
    <name type="scientific">Bhargavaea beijingensis</name>
    <dbReference type="NCBI Taxonomy" id="426756"/>
    <lineage>
        <taxon>Bacteria</taxon>
        <taxon>Bacillati</taxon>
        <taxon>Bacillota</taxon>
        <taxon>Bacilli</taxon>
        <taxon>Bacillales</taxon>
        <taxon>Caryophanaceae</taxon>
        <taxon>Bhargavaea</taxon>
    </lineage>
</organism>
<dbReference type="EMBL" id="FNAR01000008">
    <property type="protein sequence ID" value="SDE43037.1"/>
    <property type="molecule type" value="Genomic_DNA"/>
</dbReference>
<name>A0A1G7CUQ2_9BACL</name>
<reference evidence="2 3" key="1">
    <citation type="submission" date="2016-10" db="EMBL/GenBank/DDBJ databases">
        <authorList>
            <person name="de Groot N.N."/>
        </authorList>
    </citation>
    <scope>NUCLEOTIDE SEQUENCE [LARGE SCALE GENOMIC DNA]</scope>
    <source>
        <strain evidence="2 3">CGMCC 1.6762</strain>
    </source>
</reference>